<proteinExistence type="predicted"/>
<dbReference type="InterPro" id="IPR029063">
    <property type="entry name" value="SAM-dependent_MTases_sf"/>
</dbReference>
<evidence type="ECO:0000313" key="2">
    <source>
        <dbReference type="EMBL" id="MEA5445780.1"/>
    </source>
</evidence>
<sequence>MPVRAIQKLIKRRRQKRARRAFEHFPIGEGDLVIDAGANFGSVTLRLLGQGARVLAFEPNPVAFRHLERAFGDHPQVQCIPKGLSDHNGKARLYLHKRHEDNALFYSEAASLMADKRNINPDAGVEIELLDIAELIEAQEGRIRLLKLDIEGGEYAVLHRLLDTGLIKRIDQVFCETHELKIPSCRRETRRLRRRLADMDIRHVNLDWV</sequence>
<dbReference type="RefSeq" id="WP_346051555.1">
    <property type="nucleotide sequence ID" value="NZ_JAYGII010000015.1"/>
</dbReference>
<dbReference type="AlphaFoldDB" id="A0AAP6JEZ6"/>
<dbReference type="GO" id="GO:0008168">
    <property type="term" value="F:methyltransferase activity"/>
    <property type="evidence" value="ECO:0007669"/>
    <property type="project" value="UniProtKB-KW"/>
</dbReference>
<dbReference type="SUPFAM" id="SSF53335">
    <property type="entry name" value="S-adenosyl-L-methionine-dependent methyltransferases"/>
    <property type="match status" value="1"/>
</dbReference>
<dbReference type="InterPro" id="IPR052514">
    <property type="entry name" value="SAM-dependent_MTase"/>
</dbReference>
<evidence type="ECO:0000313" key="3">
    <source>
        <dbReference type="Proteomes" id="UP001302316"/>
    </source>
</evidence>
<keyword evidence="2" id="KW-0808">Transferase</keyword>
<dbReference type="InterPro" id="IPR006342">
    <property type="entry name" value="FkbM_mtfrase"/>
</dbReference>
<protein>
    <submittedName>
        <fullName evidence="2">FkbM family methyltransferase</fullName>
    </submittedName>
</protein>
<dbReference type="NCBIfam" id="TIGR01444">
    <property type="entry name" value="fkbM_fam"/>
    <property type="match status" value="1"/>
</dbReference>
<name>A0AAP6JEZ6_9GAMM</name>
<reference evidence="2 3" key="1">
    <citation type="submission" date="2023-12" db="EMBL/GenBank/DDBJ databases">
        <title>Whole-genome sequencing of halo(alkali)philic microorganisms from hypersaline lakes.</title>
        <authorList>
            <person name="Sorokin D.Y."/>
            <person name="Merkel A.Y."/>
            <person name="Messina E."/>
            <person name="Yakimov M."/>
        </authorList>
    </citation>
    <scope>NUCLEOTIDE SEQUENCE [LARGE SCALE GENOMIC DNA]</scope>
    <source>
        <strain evidence="2 3">AB-CW1</strain>
    </source>
</reference>
<gene>
    <name evidence="2" type="ORF">VCB98_08105</name>
</gene>
<dbReference type="PANTHER" id="PTHR34203">
    <property type="entry name" value="METHYLTRANSFERASE, FKBM FAMILY PROTEIN"/>
    <property type="match status" value="1"/>
</dbReference>
<organism evidence="2 3">
    <name type="scientific">Natronospira elongata</name>
    <dbReference type="NCBI Taxonomy" id="3110268"/>
    <lineage>
        <taxon>Bacteria</taxon>
        <taxon>Pseudomonadati</taxon>
        <taxon>Pseudomonadota</taxon>
        <taxon>Gammaproteobacteria</taxon>
        <taxon>Natronospirales</taxon>
        <taxon>Natronospiraceae</taxon>
        <taxon>Natronospira</taxon>
    </lineage>
</organism>
<comment type="caution">
    <text evidence="2">The sequence shown here is derived from an EMBL/GenBank/DDBJ whole genome shotgun (WGS) entry which is preliminary data.</text>
</comment>
<dbReference type="EMBL" id="JAYGII010000015">
    <property type="protein sequence ID" value="MEA5445780.1"/>
    <property type="molecule type" value="Genomic_DNA"/>
</dbReference>
<keyword evidence="3" id="KW-1185">Reference proteome</keyword>
<feature type="domain" description="Methyltransferase FkbM" evidence="1">
    <location>
        <begin position="35"/>
        <end position="197"/>
    </location>
</feature>
<dbReference type="Pfam" id="PF05050">
    <property type="entry name" value="Methyltransf_21"/>
    <property type="match status" value="1"/>
</dbReference>
<evidence type="ECO:0000259" key="1">
    <source>
        <dbReference type="Pfam" id="PF05050"/>
    </source>
</evidence>
<dbReference type="Gene3D" id="3.40.50.150">
    <property type="entry name" value="Vaccinia Virus protein VP39"/>
    <property type="match status" value="1"/>
</dbReference>
<dbReference type="GO" id="GO:0032259">
    <property type="term" value="P:methylation"/>
    <property type="evidence" value="ECO:0007669"/>
    <property type="project" value="UniProtKB-KW"/>
</dbReference>
<accession>A0AAP6JEZ6</accession>
<dbReference type="Proteomes" id="UP001302316">
    <property type="component" value="Unassembled WGS sequence"/>
</dbReference>
<dbReference type="PANTHER" id="PTHR34203:SF15">
    <property type="entry name" value="SLL1173 PROTEIN"/>
    <property type="match status" value="1"/>
</dbReference>
<keyword evidence="2" id="KW-0489">Methyltransferase</keyword>